<evidence type="ECO:0000256" key="1">
    <source>
        <dbReference type="SAM" id="MobiDB-lite"/>
    </source>
</evidence>
<gene>
    <name evidence="3" type="ORF">SAMN05216180_2876</name>
</gene>
<feature type="compositionally biased region" description="Low complexity" evidence="1">
    <location>
        <begin position="42"/>
        <end position="54"/>
    </location>
</feature>
<sequence>MRKLIIGCLTVLFVLGSLTACKSAENTPDAKTNSLMPPQTQESNDIISKNSSSTSNISSIENISNEQIEALTDYVEKFIYSFGPNREYSDAEFTSADQLDNLAILYFCLDRIYEQTKENQSEIQTDNDGYYLVPVKNVTKTVEKLFGLKDFIYTEDYIDADKQYYRYYPAHGFMILNFKVNPPKKIENDVLSYVVDFYEVEDIYQTNPIAQFEYTFYIKYDDKKDDYYLQVKEGMLLNKGTD</sequence>
<dbReference type="Proteomes" id="UP000199158">
    <property type="component" value="Unassembled WGS sequence"/>
</dbReference>
<evidence type="ECO:0000256" key="2">
    <source>
        <dbReference type="SAM" id="SignalP"/>
    </source>
</evidence>
<keyword evidence="2" id="KW-0732">Signal</keyword>
<dbReference type="AlphaFoldDB" id="A0A1H8E3H0"/>
<dbReference type="PROSITE" id="PS51257">
    <property type="entry name" value="PROKAR_LIPOPROTEIN"/>
    <property type="match status" value="1"/>
</dbReference>
<accession>A0A1H8E3H0</accession>
<keyword evidence="4" id="KW-1185">Reference proteome</keyword>
<dbReference type="STRING" id="474960.SAMN05216180_2876"/>
<reference evidence="3 4" key="1">
    <citation type="submission" date="2016-10" db="EMBL/GenBank/DDBJ databases">
        <authorList>
            <person name="de Groot N.N."/>
        </authorList>
    </citation>
    <scope>NUCLEOTIDE SEQUENCE [LARGE SCALE GENOMIC DNA]</scope>
    <source>
        <strain evidence="3 4">CGMCC 1.5070</strain>
    </source>
</reference>
<name>A0A1H8E3H0_9FIRM</name>
<feature type="compositionally biased region" description="Polar residues" evidence="1">
    <location>
        <begin position="27"/>
        <end position="41"/>
    </location>
</feature>
<evidence type="ECO:0000313" key="3">
    <source>
        <dbReference type="EMBL" id="SEN14022.1"/>
    </source>
</evidence>
<protein>
    <submittedName>
        <fullName evidence="3">Uncharacterized protein</fullName>
    </submittedName>
</protein>
<dbReference type="RefSeq" id="WP_092756409.1">
    <property type="nucleotide sequence ID" value="NZ_FOCG01000004.1"/>
</dbReference>
<dbReference type="EMBL" id="FOCG01000004">
    <property type="protein sequence ID" value="SEN14022.1"/>
    <property type="molecule type" value="Genomic_DNA"/>
</dbReference>
<feature type="chain" id="PRO_5011508612" evidence="2">
    <location>
        <begin position="24"/>
        <end position="242"/>
    </location>
</feature>
<feature type="region of interest" description="Disordered" evidence="1">
    <location>
        <begin position="27"/>
        <end position="54"/>
    </location>
</feature>
<organism evidence="3 4">
    <name type="scientific">Hydrogenoanaerobacterium saccharovorans</name>
    <dbReference type="NCBI Taxonomy" id="474960"/>
    <lineage>
        <taxon>Bacteria</taxon>
        <taxon>Bacillati</taxon>
        <taxon>Bacillota</taxon>
        <taxon>Clostridia</taxon>
        <taxon>Eubacteriales</taxon>
        <taxon>Oscillospiraceae</taxon>
        <taxon>Hydrogenoanaerobacterium</taxon>
    </lineage>
</organism>
<proteinExistence type="predicted"/>
<feature type="signal peptide" evidence="2">
    <location>
        <begin position="1"/>
        <end position="23"/>
    </location>
</feature>
<evidence type="ECO:0000313" key="4">
    <source>
        <dbReference type="Proteomes" id="UP000199158"/>
    </source>
</evidence>